<sequence>DLTKAEAAKEYILKEVPNGKLEVVKLDLGDLNGAREFSKLIHEKFDHVDVLINNAGIYKFDG</sequence>
<reference evidence="1" key="1">
    <citation type="submission" date="2021-06" db="EMBL/GenBank/DDBJ databases">
        <authorList>
            <person name="Hodson N. C."/>
            <person name="Mongue J. A."/>
            <person name="Jaron S. K."/>
        </authorList>
    </citation>
    <scope>NUCLEOTIDE SEQUENCE</scope>
</reference>
<feature type="non-terminal residue" evidence="1">
    <location>
        <position position="1"/>
    </location>
</feature>
<dbReference type="EMBL" id="CAJVCH010009664">
    <property type="protein sequence ID" value="CAG7667373.1"/>
    <property type="molecule type" value="Genomic_DNA"/>
</dbReference>
<dbReference type="OrthoDB" id="191139at2759"/>
<organism evidence="1 2">
    <name type="scientific">Allacma fusca</name>
    <dbReference type="NCBI Taxonomy" id="39272"/>
    <lineage>
        <taxon>Eukaryota</taxon>
        <taxon>Metazoa</taxon>
        <taxon>Ecdysozoa</taxon>
        <taxon>Arthropoda</taxon>
        <taxon>Hexapoda</taxon>
        <taxon>Collembola</taxon>
        <taxon>Symphypleona</taxon>
        <taxon>Sminthuridae</taxon>
        <taxon>Allacma</taxon>
    </lineage>
</organism>
<dbReference type="Proteomes" id="UP000708208">
    <property type="component" value="Unassembled WGS sequence"/>
</dbReference>
<evidence type="ECO:0008006" key="3">
    <source>
        <dbReference type="Google" id="ProtNLM"/>
    </source>
</evidence>
<comment type="caution">
    <text evidence="1">The sequence shown here is derived from an EMBL/GenBank/DDBJ whole genome shotgun (WGS) entry which is preliminary data.</text>
</comment>
<feature type="non-terminal residue" evidence="1">
    <location>
        <position position="62"/>
    </location>
</feature>
<proteinExistence type="predicted"/>
<name>A0A8J2J436_9HEXA</name>
<dbReference type="Pfam" id="PF00106">
    <property type="entry name" value="adh_short"/>
    <property type="match status" value="1"/>
</dbReference>
<accession>A0A8J2J436</accession>
<evidence type="ECO:0000313" key="2">
    <source>
        <dbReference type="Proteomes" id="UP000708208"/>
    </source>
</evidence>
<evidence type="ECO:0000313" key="1">
    <source>
        <dbReference type="EMBL" id="CAG7667373.1"/>
    </source>
</evidence>
<dbReference type="InterPro" id="IPR002347">
    <property type="entry name" value="SDR_fam"/>
</dbReference>
<keyword evidence="2" id="KW-1185">Reference proteome</keyword>
<protein>
    <recommendedName>
        <fullName evidence="3">Short-chain dehydrogenase</fullName>
    </recommendedName>
</protein>
<dbReference type="AlphaFoldDB" id="A0A8J2J436"/>
<gene>
    <name evidence="1" type="ORF">AFUS01_LOCUS1726</name>
</gene>